<feature type="non-terminal residue" evidence="1">
    <location>
        <position position="1"/>
    </location>
</feature>
<comment type="caution">
    <text evidence="1">The sequence shown here is derived from an EMBL/GenBank/DDBJ whole genome shotgun (WGS) entry which is preliminary data.</text>
</comment>
<dbReference type="EMBL" id="JANVFS010000012">
    <property type="protein sequence ID" value="KAJ4484246.1"/>
    <property type="molecule type" value="Genomic_DNA"/>
</dbReference>
<reference evidence="1" key="1">
    <citation type="submission" date="2022-08" db="EMBL/GenBank/DDBJ databases">
        <authorList>
            <consortium name="DOE Joint Genome Institute"/>
            <person name="Min B."/>
            <person name="Riley R."/>
            <person name="Sierra-Patev S."/>
            <person name="Naranjo-Ortiz M."/>
            <person name="Looney B."/>
            <person name="Konkel Z."/>
            <person name="Slot J.C."/>
            <person name="Sakamoto Y."/>
            <person name="Steenwyk J.L."/>
            <person name="Rokas A."/>
            <person name="Carro J."/>
            <person name="Camarero S."/>
            <person name="Ferreira P."/>
            <person name="Molpeceres G."/>
            <person name="Ruiz-Duenas F.J."/>
            <person name="Serrano A."/>
            <person name="Henrissat B."/>
            <person name="Drula E."/>
            <person name="Hughes K.W."/>
            <person name="Mata J.L."/>
            <person name="Ishikawa N.K."/>
            <person name="Vargas-Isla R."/>
            <person name="Ushijima S."/>
            <person name="Smith C.A."/>
            <person name="Ahrendt S."/>
            <person name="Andreopoulos W."/>
            <person name="He G."/>
            <person name="Labutti K."/>
            <person name="Lipzen A."/>
            <person name="Ng V."/>
            <person name="Sandor L."/>
            <person name="Barry K."/>
            <person name="Martinez A.T."/>
            <person name="Xiao Y."/>
            <person name="Gibbons J.G."/>
            <person name="Terashima K."/>
            <person name="Hibbett D.S."/>
            <person name="Grigoriev I.V."/>
        </authorList>
    </citation>
    <scope>NUCLEOTIDE SEQUENCE</scope>
    <source>
        <strain evidence="1">Sp2 HRB7682 ss15</strain>
    </source>
</reference>
<accession>A0A9W9DT53</accession>
<dbReference type="SUPFAM" id="SSF50978">
    <property type="entry name" value="WD40 repeat-like"/>
    <property type="match status" value="1"/>
</dbReference>
<dbReference type="AlphaFoldDB" id="A0A9W9DT53"/>
<organism evidence="1 2">
    <name type="scientific">Lentinula lateritia</name>
    <dbReference type="NCBI Taxonomy" id="40482"/>
    <lineage>
        <taxon>Eukaryota</taxon>
        <taxon>Fungi</taxon>
        <taxon>Dikarya</taxon>
        <taxon>Basidiomycota</taxon>
        <taxon>Agaricomycotina</taxon>
        <taxon>Agaricomycetes</taxon>
        <taxon>Agaricomycetidae</taxon>
        <taxon>Agaricales</taxon>
        <taxon>Marasmiineae</taxon>
        <taxon>Omphalotaceae</taxon>
        <taxon>Lentinula</taxon>
    </lineage>
</organism>
<feature type="non-terminal residue" evidence="1">
    <location>
        <position position="327"/>
    </location>
</feature>
<gene>
    <name evidence="1" type="ORF">C8J55DRAFT_399390</name>
</gene>
<sequence>NMYEPFVTLHGARDAVISTSFSPQSRFVAAVGYGGITAWSLETYEMLPVSSDNVYNHRNPDNVYTACAWLHFEQADRYVLIVGSHQGTFSTLNWDNDNKSLEPSLQVPPTEPYVQVLSIDVYQAEVPFGKLARVTVATADNRVTVYSLSSFGDLKEIFTSVVDSFSLIAARFCKKTRDVYAFDLNGGGISLLDGNTGEIKSNHKYGPDPMGTVCVDDSSKFFVACTGKDFEMFRLDNIEHMQTFSGETPIVLFPKVATFAEDGSVLVVGTDCGRASIFSVSDGGKIQDLPYTTTGLVQSVAAITSKDGFLVAIAGSTLHVRPEVLIF</sequence>
<dbReference type="InterPro" id="IPR036322">
    <property type="entry name" value="WD40_repeat_dom_sf"/>
</dbReference>
<name>A0A9W9DT53_9AGAR</name>
<dbReference type="Gene3D" id="2.130.10.10">
    <property type="entry name" value="YVTN repeat-like/Quinoprotein amine dehydrogenase"/>
    <property type="match status" value="2"/>
</dbReference>
<reference evidence="1" key="2">
    <citation type="journal article" date="2023" name="Proc. Natl. Acad. Sci. U.S.A.">
        <title>A global phylogenomic analysis of the shiitake genus Lentinula.</title>
        <authorList>
            <person name="Sierra-Patev S."/>
            <person name="Min B."/>
            <person name="Naranjo-Ortiz M."/>
            <person name="Looney B."/>
            <person name="Konkel Z."/>
            <person name="Slot J.C."/>
            <person name="Sakamoto Y."/>
            <person name="Steenwyk J.L."/>
            <person name="Rokas A."/>
            <person name="Carro J."/>
            <person name="Camarero S."/>
            <person name="Ferreira P."/>
            <person name="Molpeceres G."/>
            <person name="Ruiz-Duenas F.J."/>
            <person name="Serrano A."/>
            <person name="Henrissat B."/>
            <person name="Drula E."/>
            <person name="Hughes K.W."/>
            <person name="Mata J.L."/>
            <person name="Ishikawa N.K."/>
            <person name="Vargas-Isla R."/>
            <person name="Ushijima S."/>
            <person name="Smith C.A."/>
            <person name="Donoghue J."/>
            <person name="Ahrendt S."/>
            <person name="Andreopoulos W."/>
            <person name="He G."/>
            <person name="LaButti K."/>
            <person name="Lipzen A."/>
            <person name="Ng V."/>
            <person name="Riley R."/>
            <person name="Sandor L."/>
            <person name="Barry K."/>
            <person name="Martinez A.T."/>
            <person name="Xiao Y."/>
            <person name="Gibbons J.G."/>
            <person name="Terashima K."/>
            <person name="Grigoriev I.V."/>
            <person name="Hibbett D."/>
        </authorList>
    </citation>
    <scope>NUCLEOTIDE SEQUENCE</scope>
    <source>
        <strain evidence="1">Sp2 HRB7682 ss15</strain>
    </source>
</reference>
<dbReference type="Proteomes" id="UP001150238">
    <property type="component" value="Unassembled WGS sequence"/>
</dbReference>
<evidence type="ECO:0000313" key="2">
    <source>
        <dbReference type="Proteomes" id="UP001150238"/>
    </source>
</evidence>
<dbReference type="InterPro" id="IPR015943">
    <property type="entry name" value="WD40/YVTN_repeat-like_dom_sf"/>
</dbReference>
<protein>
    <submittedName>
        <fullName evidence="1">WD40-repeat-containing domain protein</fullName>
    </submittedName>
</protein>
<evidence type="ECO:0000313" key="1">
    <source>
        <dbReference type="EMBL" id="KAJ4484246.1"/>
    </source>
</evidence>
<proteinExistence type="predicted"/>